<keyword evidence="5" id="KW-0067">ATP-binding</keyword>
<keyword evidence="6" id="KW-1185">Reference proteome</keyword>
<keyword evidence="3" id="KW-0378">Hydrolase</keyword>
<dbReference type="GO" id="GO:0005525">
    <property type="term" value="F:GTP binding"/>
    <property type="evidence" value="ECO:0007669"/>
    <property type="project" value="UniProtKB-KW"/>
</dbReference>
<dbReference type="PANTHER" id="PTHR42708:SF1">
    <property type="entry name" value="GLIDING MOTILITY PROTEIN MGLA"/>
    <property type="match status" value="1"/>
</dbReference>
<evidence type="ECO:0000313" key="5">
    <source>
        <dbReference type="EMBL" id="NKY22081.1"/>
    </source>
</evidence>
<keyword evidence="4" id="KW-0342">GTP-binding</keyword>
<sequence length="192" mass="20363">MASNDSEAPTAVKIVVAGGFAVGKTTFIGAISEIAPVRSEAAMTEHSIGVDDAGAVSTRKSETTVGLDFGRIELSGGLRLYLFGTPGQDRFSFLWDDLVRGAIGAVVLVDSTRLRQCFPAVDYFESRDIPFAVGVNCFDGVATHRLTDIRRALGVDPAVPVLYTDARSRTAVKQMLSTVVRTALTQDGGVHA</sequence>
<dbReference type="InterPro" id="IPR004130">
    <property type="entry name" value="Gpn"/>
</dbReference>
<evidence type="ECO:0000256" key="1">
    <source>
        <dbReference type="ARBA" id="ARBA00005290"/>
    </source>
</evidence>
<dbReference type="EMBL" id="JAAXOX010000002">
    <property type="protein sequence ID" value="NKY22081.1"/>
    <property type="molecule type" value="Genomic_DNA"/>
</dbReference>
<protein>
    <submittedName>
        <fullName evidence="5">ATP-binding protein</fullName>
    </submittedName>
</protein>
<dbReference type="CDD" id="cd00882">
    <property type="entry name" value="Ras_like_GTPase"/>
    <property type="match status" value="1"/>
</dbReference>
<comment type="similarity">
    <text evidence="1">Belongs to the GPN-loop GTPase family.</text>
</comment>
<comment type="caution">
    <text evidence="5">The sequence shown here is derived from an EMBL/GenBank/DDBJ whole genome shotgun (WGS) entry which is preliminary data.</text>
</comment>
<dbReference type="GO" id="GO:0016787">
    <property type="term" value="F:hydrolase activity"/>
    <property type="evidence" value="ECO:0007669"/>
    <property type="project" value="UniProtKB-KW"/>
</dbReference>
<accession>A0A7X6KTM6</accession>
<gene>
    <name evidence="5" type="ORF">HGA03_05310</name>
</gene>
<name>A0A7X6KTM6_9CELL</name>
<dbReference type="RefSeq" id="WP_168629192.1">
    <property type="nucleotide sequence ID" value="NZ_BONL01000015.1"/>
</dbReference>
<reference evidence="5 6" key="1">
    <citation type="submission" date="2020-04" db="EMBL/GenBank/DDBJ databases">
        <title>MicrobeNet Type strains.</title>
        <authorList>
            <person name="Nicholson A.C."/>
        </authorList>
    </citation>
    <scope>NUCLEOTIDE SEQUENCE [LARGE SCALE GENOMIC DNA]</scope>
    <source>
        <strain evidence="5 6">ATCC BAA-788</strain>
    </source>
</reference>
<dbReference type="PANTHER" id="PTHR42708">
    <property type="entry name" value="ATP/GTP-BINDING PROTEIN-RELATED"/>
    <property type="match status" value="1"/>
</dbReference>
<dbReference type="InterPro" id="IPR052705">
    <property type="entry name" value="Gliding_Motility_GTPase"/>
</dbReference>
<organism evidence="5 6">
    <name type="scientific">Cellulomonas denverensis</name>
    <dbReference type="NCBI Taxonomy" id="264297"/>
    <lineage>
        <taxon>Bacteria</taxon>
        <taxon>Bacillati</taxon>
        <taxon>Actinomycetota</taxon>
        <taxon>Actinomycetes</taxon>
        <taxon>Micrococcales</taxon>
        <taxon>Cellulomonadaceae</taxon>
        <taxon>Cellulomonas</taxon>
    </lineage>
</organism>
<proteinExistence type="inferred from homology"/>
<evidence type="ECO:0000313" key="6">
    <source>
        <dbReference type="Proteomes" id="UP000581206"/>
    </source>
</evidence>
<dbReference type="Pfam" id="PF03029">
    <property type="entry name" value="ATP_bind_1"/>
    <property type="match status" value="1"/>
</dbReference>
<keyword evidence="2" id="KW-0547">Nucleotide-binding</keyword>
<dbReference type="Gene3D" id="3.40.50.300">
    <property type="entry name" value="P-loop containing nucleotide triphosphate hydrolases"/>
    <property type="match status" value="1"/>
</dbReference>
<evidence type="ECO:0000256" key="4">
    <source>
        <dbReference type="ARBA" id="ARBA00023134"/>
    </source>
</evidence>
<evidence type="ECO:0000256" key="3">
    <source>
        <dbReference type="ARBA" id="ARBA00022801"/>
    </source>
</evidence>
<dbReference type="Proteomes" id="UP000581206">
    <property type="component" value="Unassembled WGS sequence"/>
</dbReference>
<dbReference type="GO" id="GO:0005524">
    <property type="term" value="F:ATP binding"/>
    <property type="evidence" value="ECO:0007669"/>
    <property type="project" value="UniProtKB-KW"/>
</dbReference>
<dbReference type="SUPFAM" id="SSF52540">
    <property type="entry name" value="P-loop containing nucleoside triphosphate hydrolases"/>
    <property type="match status" value="1"/>
</dbReference>
<evidence type="ECO:0000256" key="2">
    <source>
        <dbReference type="ARBA" id="ARBA00022741"/>
    </source>
</evidence>
<dbReference type="InterPro" id="IPR027417">
    <property type="entry name" value="P-loop_NTPase"/>
</dbReference>
<dbReference type="AlphaFoldDB" id="A0A7X6KTM6"/>